<proteinExistence type="predicted"/>
<sequence length="164" mass="16917">MDHKKVDIKLDEIKINHGFHKMIQAQQGRDDGGSDGGCSKTSLGCRSCCGRFDAGGDTFSGTCGNPFGSRYPTTGEATVDCRYPRDSSSGKCGYGYAPACEAGEDGDRGIDLNDGSIMVGNGCSSCRLCSSRCATKGAAAGGGGFDGAILFFAEMLTCGSCILE</sequence>
<dbReference type="AlphaFoldDB" id="A0A2P5VWX6"/>
<dbReference type="Proteomes" id="UP000239757">
    <property type="component" value="Unassembled WGS sequence"/>
</dbReference>
<evidence type="ECO:0000313" key="1">
    <source>
        <dbReference type="EMBL" id="PPR83348.1"/>
    </source>
</evidence>
<evidence type="ECO:0000313" key="2">
    <source>
        <dbReference type="Proteomes" id="UP000239757"/>
    </source>
</evidence>
<accession>A0A2P5VWX6</accession>
<dbReference type="EMBL" id="KZ670401">
    <property type="protein sequence ID" value="PPR83348.1"/>
    <property type="molecule type" value="Genomic_DNA"/>
</dbReference>
<gene>
    <name evidence="1" type="ORF">GOBAR_AA37364</name>
</gene>
<reference evidence="1 2" key="1">
    <citation type="submission" date="2015-01" db="EMBL/GenBank/DDBJ databases">
        <title>Genome of allotetraploid Gossypium barbadense reveals genomic plasticity and fiber elongation in cotton evolution.</title>
        <authorList>
            <person name="Chen X."/>
            <person name="Liu X."/>
            <person name="Zhao B."/>
            <person name="Zheng H."/>
            <person name="Hu Y."/>
            <person name="Lu G."/>
            <person name="Yang C."/>
            <person name="Chen J."/>
            <person name="Shan C."/>
            <person name="Zhang L."/>
            <person name="Zhou Y."/>
            <person name="Wang L."/>
            <person name="Guo W."/>
            <person name="Bai Y."/>
            <person name="Ruan J."/>
            <person name="Shangguan X."/>
            <person name="Mao Y."/>
            <person name="Jiang J."/>
            <person name="Zhu Y."/>
            <person name="Lei J."/>
            <person name="Kang H."/>
            <person name="Chen S."/>
            <person name="He X."/>
            <person name="Wang R."/>
            <person name="Wang Y."/>
            <person name="Chen J."/>
            <person name="Wang L."/>
            <person name="Yu S."/>
            <person name="Wang B."/>
            <person name="Wei J."/>
            <person name="Song S."/>
            <person name="Lu X."/>
            <person name="Gao Z."/>
            <person name="Gu W."/>
            <person name="Deng X."/>
            <person name="Ma D."/>
            <person name="Wang S."/>
            <person name="Liang W."/>
            <person name="Fang L."/>
            <person name="Cai C."/>
            <person name="Zhu X."/>
            <person name="Zhou B."/>
            <person name="Zhang Y."/>
            <person name="Chen Z."/>
            <person name="Xu S."/>
            <person name="Zhu R."/>
            <person name="Wang S."/>
            <person name="Zhang T."/>
            <person name="Zhao G."/>
        </authorList>
    </citation>
    <scope>NUCLEOTIDE SEQUENCE [LARGE SCALE GENOMIC DNA]</scope>
    <source>
        <strain evidence="2">cv. Xinhai21</strain>
        <tissue evidence="1">Leaf</tissue>
    </source>
</reference>
<organism evidence="1 2">
    <name type="scientific">Gossypium barbadense</name>
    <name type="common">Sea Island cotton</name>
    <name type="synonym">Hibiscus barbadensis</name>
    <dbReference type="NCBI Taxonomy" id="3634"/>
    <lineage>
        <taxon>Eukaryota</taxon>
        <taxon>Viridiplantae</taxon>
        <taxon>Streptophyta</taxon>
        <taxon>Embryophyta</taxon>
        <taxon>Tracheophyta</taxon>
        <taxon>Spermatophyta</taxon>
        <taxon>Magnoliopsida</taxon>
        <taxon>eudicotyledons</taxon>
        <taxon>Gunneridae</taxon>
        <taxon>Pentapetalae</taxon>
        <taxon>rosids</taxon>
        <taxon>malvids</taxon>
        <taxon>Malvales</taxon>
        <taxon>Malvaceae</taxon>
        <taxon>Malvoideae</taxon>
        <taxon>Gossypium</taxon>
    </lineage>
</organism>
<name>A0A2P5VWX6_GOSBA</name>
<protein>
    <submittedName>
        <fullName evidence="1">Uncharacterized protein</fullName>
    </submittedName>
</protein>